<protein>
    <submittedName>
        <fullName evidence="3">Alpha/beta fold hydrolase</fullName>
    </submittedName>
</protein>
<dbReference type="Proteomes" id="UP001500467">
    <property type="component" value="Unassembled WGS sequence"/>
</dbReference>
<dbReference type="Pfam" id="PF00975">
    <property type="entry name" value="Thioesterase"/>
    <property type="match status" value="1"/>
</dbReference>
<comment type="caution">
    <text evidence="3">The sequence shown here is derived from an EMBL/GenBank/DDBJ whole genome shotgun (WGS) entry which is preliminary data.</text>
</comment>
<dbReference type="InterPro" id="IPR029058">
    <property type="entry name" value="AB_hydrolase_fold"/>
</dbReference>
<dbReference type="InterPro" id="IPR001031">
    <property type="entry name" value="Thioesterase"/>
</dbReference>
<organism evidence="3 4">
    <name type="scientific">Prauserella alba</name>
    <dbReference type="NCBI Taxonomy" id="176898"/>
    <lineage>
        <taxon>Bacteria</taxon>
        <taxon>Bacillati</taxon>
        <taxon>Actinomycetota</taxon>
        <taxon>Actinomycetes</taxon>
        <taxon>Pseudonocardiales</taxon>
        <taxon>Pseudonocardiaceae</taxon>
        <taxon>Prauserella</taxon>
    </lineage>
</organism>
<evidence type="ECO:0000313" key="4">
    <source>
        <dbReference type="Proteomes" id="UP001500467"/>
    </source>
</evidence>
<accession>A0ABN1VME8</accession>
<evidence type="ECO:0000313" key="3">
    <source>
        <dbReference type="EMBL" id="GAA1216882.1"/>
    </source>
</evidence>
<keyword evidence="3" id="KW-0378">Hydrolase</keyword>
<gene>
    <name evidence="3" type="ORF">GCM10009675_44000</name>
</gene>
<dbReference type="InterPro" id="IPR012223">
    <property type="entry name" value="TEII"/>
</dbReference>
<feature type="domain" description="Thioesterase" evidence="2">
    <location>
        <begin position="26"/>
        <end position="242"/>
    </location>
</feature>
<evidence type="ECO:0000256" key="1">
    <source>
        <dbReference type="ARBA" id="ARBA00007169"/>
    </source>
</evidence>
<reference evidence="3 4" key="1">
    <citation type="journal article" date="2019" name="Int. J. Syst. Evol. Microbiol.">
        <title>The Global Catalogue of Microorganisms (GCM) 10K type strain sequencing project: providing services to taxonomists for standard genome sequencing and annotation.</title>
        <authorList>
            <consortium name="The Broad Institute Genomics Platform"/>
            <consortium name="The Broad Institute Genome Sequencing Center for Infectious Disease"/>
            <person name="Wu L."/>
            <person name="Ma J."/>
        </authorList>
    </citation>
    <scope>NUCLEOTIDE SEQUENCE [LARGE SCALE GENOMIC DNA]</scope>
    <source>
        <strain evidence="3 4">JCM 13022</strain>
    </source>
</reference>
<proteinExistence type="inferred from homology"/>
<dbReference type="PANTHER" id="PTHR11487:SF0">
    <property type="entry name" value="S-ACYL FATTY ACID SYNTHASE THIOESTERASE, MEDIUM CHAIN"/>
    <property type="match status" value="1"/>
</dbReference>
<comment type="similarity">
    <text evidence="1">Belongs to the thioesterase family.</text>
</comment>
<name>A0ABN1VME8_9PSEU</name>
<dbReference type="RefSeq" id="WP_253855544.1">
    <property type="nucleotide sequence ID" value="NZ_BAAALM010000016.1"/>
</dbReference>
<dbReference type="EMBL" id="BAAALM010000016">
    <property type="protein sequence ID" value="GAA1216882.1"/>
    <property type="molecule type" value="Genomic_DNA"/>
</dbReference>
<evidence type="ECO:0000259" key="2">
    <source>
        <dbReference type="Pfam" id="PF00975"/>
    </source>
</evidence>
<dbReference type="GO" id="GO:0016787">
    <property type="term" value="F:hydrolase activity"/>
    <property type="evidence" value="ECO:0007669"/>
    <property type="project" value="UniProtKB-KW"/>
</dbReference>
<sequence>MTAGTSVSRRSDWCRVFRPRPAADLRLLCFPQAGGAASVFHDWASRMPRSVELVAVQYAGRQDRGDEEPIADIGTMASLVAADIEPLFDRPVAFFGHSLGATVAFEVARRLRPRFPTPLTRLIASARTPPAQCRPRRDDVRSDADIRRYLARAGTRSAAVIDSDELWRLTVPALRSDLRMADSYSYVEGPPLTCPITVVAAADDPGCGLEDMRGWSAHTIGGLDEHVVPGDHYYVNAPPDELFTVLVDVLESR</sequence>
<dbReference type="SUPFAM" id="SSF53474">
    <property type="entry name" value="alpha/beta-Hydrolases"/>
    <property type="match status" value="1"/>
</dbReference>
<keyword evidence="4" id="KW-1185">Reference proteome</keyword>
<dbReference type="Gene3D" id="3.40.50.1820">
    <property type="entry name" value="alpha/beta hydrolase"/>
    <property type="match status" value="1"/>
</dbReference>
<dbReference type="PANTHER" id="PTHR11487">
    <property type="entry name" value="THIOESTERASE"/>
    <property type="match status" value="1"/>
</dbReference>